<keyword evidence="3" id="KW-1185">Reference proteome</keyword>
<dbReference type="AlphaFoldDB" id="A0AAN7YEY2"/>
<evidence type="ECO:0000256" key="1">
    <source>
        <dbReference type="SAM" id="MobiDB-lite"/>
    </source>
</evidence>
<sequence length="170" mass="19062">MAEPSPKSSRSMSNSSSSLIRSSPDIPPNVLDKMSMGTVLPGRPLMSSDHDKNTYSQSYITHQRRPALIPFDVELSPEDEQAVRLRTGCVNPYVKVDGSKVEGGKVQKSKQKVVDRTDRTKSKNKQHFGTNDTKTDVQASAKRKASVFDKDDKHDEHEWIEVLMEMDIDS</sequence>
<feature type="region of interest" description="Disordered" evidence="1">
    <location>
        <begin position="1"/>
        <end position="53"/>
    </location>
</feature>
<evidence type="ECO:0000313" key="3">
    <source>
        <dbReference type="Proteomes" id="UP001309876"/>
    </source>
</evidence>
<feature type="region of interest" description="Disordered" evidence="1">
    <location>
        <begin position="101"/>
        <end position="151"/>
    </location>
</feature>
<feature type="compositionally biased region" description="Basic and acidic residues" evidence="1">
    <location>
        <begin position="112"/>
        <end position="121"/>
    </location>
</feature>
<name>A0AAN7YEY2_9EURO</name>
<feature type="compositionally biased region" description="Low complexity" evidence="1">
    <location>
        <begin position="1"/>
        <end position="24"/>
    </location>
</feature>
<reference evidence="2 3" key="1">
    <citation type="submission" date="2023-08" db="EMBL/GenBank/DDBJ databases">
        <title>Black Yeasts Isolated from many extreme environments.</title>
        <authorList>
            <person name="Coleine C."/>
            <person name="Stajich J.E."/>
            <person name="Selbmann L."/>
        </authorList>
    </citation>
    <scope>NUCLEOTIDE SEQUENCE [LARGE SCALE GENOMIC DNA]</scope>
    <source>
        <strain evidence="2 3">CCFEE 5910</strain>
    </source>
</reference>
<gene>
    <name evidence="2" type="ORF">LTR05_006960</name>
</gene>
<feature type="compositionally biased region" description="Polar residues" evidence="1">
    <location>
        <begin position="127"/>
        <end position="138"/>
    </location>
</feature>
<comment type="caution">
    <text evidence="2">The sequence shown here is derived from an EMBL/GenBank/DDBJ whole genome shotgun (WGS) entry which is preliminary data.</text>
</comment>
<protein>
    <submittedName>
        <fullName evidence="2">Uncharacterized protein</fullName>
    </submittedName>
</protein>
<proteinExistence type="predicted"/>
<accession>A0AAN7YEY2</accession>
<dbReference type="EMBL" id="JAVRRJ010000007">
    <property type="protein sequence ID" value="KAK5083078.1"/>
    <property type="molecule type" value="Genomic_DNA"/>
</dbReference>
<dbReference type="Proteomes" id="UP001309876">
    <property type="component" value="Unassembled WGS sequence"/>
</dbReference>
<organism evidence="2 3">
    <name type="scientific">Lithohypha guttulata</name>
    <dbReference type="NCBI Taxonomy" id="1690604"/>
    <lineage>
        <taxon>Eukaryota</taxon>
        <taxon>Fungi</taxon>
        <taxon>Dikarya</taxon>
        <taxon>Ascomycota</taxon>
        <taxon>Pezizomycotina</taxon>
        <taxon>Eurotiomycetes</taxon>
        <taxon>Chaetothyriomycetidae</taxon>
        <taxon>Chaetothyriales</taxon>
        <taxon>Trichomeriaceae</taxon>
        <taxon>Lithohypha</taxon>
    </lineage>
</organism>
<evidence type="ECO:0000313" key="2">
    <source>
        <dbReference type="EMBL" id="KAK5083078.1"/>
    </source>
</evidence>